<keyword evidence="3" id="KW-1185">Reference proteome</keyword>
<dbReference type="InterPro" id="IPR036249">
    <property type="entry name" value="Thioredoxin-like_sf"/>
</dbReference>
<evidence type="ECO:0000259" key="1">
    <source>
        <dbReference type="PROSITE" id="PS51352"/>
    </source>
</evidence>
<dbReference type="GO" id="GO:0016209">
    <property type="term" value="F:antioxidant activity"/>
    <property type="evidence" value="ECO:0007669"/>
    <property type="project" value="InterPro"/>
</dbReference>
<dbReference type="PANTHER" id="PTHR42852">
    <property type="entry name" value="THIOL:DISULFIDE INTERCHANGE PROTEIN DSBE"/>
    <property type="match status" value="1"/>
</dbReference>
<dbReference type="InterPro" id="IPR000866">
    <property type="entry name" value="AhpC/TSA"/>
</dbReference>
<dbReference type="AlphaFoldDB" id="A0A1D8ISE2"/>
<dbReference type="PANTHER" id="PTHR42852:SF17">
    <property type="entry name" value="THIOREDOXIN-LIKE PROTEIN HI_1115"/>
    <property type="match status" value="1"/>
</dbReference>
<dbReference type="CDD" id="cd03011">
    <property type="entry name" value="TlpA_like_ScsD_MtbDsbE"/>
    <property type="match status" value="1"/>
</dbReference>
<dbReference type="SUPFAM" id="SSF52833">
    <property type="entry name" value="Thioredoxin-like"/>
    <property type="match status" value="1"/>
</dbReference>
<dbReference type="GO" id="GO:0016491">
    <property type="term" value="F:oxidoreductase activity"/>
    <property type="evidence" value="ECO:0007669"/>
    <property type="project" value="InterPro"/>
</dbReference>
<organism evidence="2 3">
    <name type="scientific">Acidihalobacter yilgarnensis</name>
    <dbReference type="NCBI Taxonomy" id="2819280"/>
    <lineage>
        <taxon>Bacteria</taxon>
        <taxon>Pseudomonadati</taxon>
        <taxon>Pseudomonadota</taxon>
        <taxon>Gammaproteobacteria</taxon>
        <taxon>Chromatiales</taxon>
        <taxon>Ectothiorhodospiraceae</taxon>
        <taxon>Acidihalobacter</taxon>
    </lineage>
</organism>
<evidence type="ECO:0000313" key="3">
    <source>
        <dbReference type="Proteomes" id="UP000095401"/>
    </source>
</evidence>
<accession>A0A1D8ISE2</accession>
<proteinExistence type="predicted"/>
<protein>
    <recommendedName>
        <fullName evidence="1">Thioredoxin domain-containing protein</fullName>
    </recommendedName>
</protein>
<dbReference type="InterPro" id="IPR050553">
    <property type="entry name" value="Thioredoxin_ResA/DsbE_sf"/>
</dbReference>
<dbReference type="RefSeq" id="WP_070079735.1">
    <property type="nucleotide sequence ID" value="NZ_CP017415.1"/>
</dbReference>
<reference evidence="3" key="1">
    <citation type="submission" date="2016-09" db="EMBL/GenBank/DDBJ databases">
        <title>Acidihalobacter prosperus F5.</title>
        <authorList>
            <person name="Khaleque H.N."/>
            <person name="Ramsay J.P."/>
            <person name="Kaksonen A.H."/>
            <person name="Boxall N.J."/>
            <person name="Watkin E.L.J."/>
        </authorList>
    </citation>
    <scope>NUCLEOTIDE SEQUENCE [LARGE SCALE GENOMIC DNA]</scope>
    <source>
        <strain evidence="3">F5</strain>
    </source>
</reference>
<dbReference type="InterPro" id="IPR013766">
    <property type="entry name" value="Thioredoxin_domain"/>
</dbReference>
<gene>
    <name evidence="2" type="ORF">BI364_16925</name>
</gene>
<evidence type="ECO:0000313" key="2">
    <source>
        <dbReference type="EMBL" id="AOU99386.1"/>
    </source>
</evidence>
<dbReference type="Gene3D" id="3.40.30.10">
    <property type="entry name" value="Glutaredoxin"/>
    <property type="match status" value="1"/>
</dbReference>
<dbReference type="PROSITE" id="PS51352">
    <property type="entry name" value="THIOREDOXIN_2"/>
    <property type="match status" value="1"/>
</dbReference>
<dbReference type="Pfam" id="PF00578">
    <property type="entry name" value="AhpC-TSA"/>
    <property type="match status" value="1"/>
</dbReference>
<dbReference type="EMBL" id="CP017415">
    <property type="protein sequence ID" value="AOU99386.1"/>
    <property type="molecule type" value="Genomic_DNA"/>
</dbReference>
<dbReference type="Proteomes" id="UP000095401">
    <property type="component" value="Chromosome"/>
</dbReference>
<feature type="domain" description="Thioredoxin" evidence="1">
    <location>
        <begin position="39"/>
        <end position="173"/>
    </location>
</feature>
<sequence>MRSLLKRLRPSRRTWLRLARDVTILLVVYAAVSLWQARHLVSGPAPPLTAVATDGHVIDLAGLHGRPVLVMFWGTWCPLCRAELGTLQSLSQDWTVVTVAMDSGDAAHIRAFMRARHLDFTVIPDDDGALARRWGVVAVPAGFVLAPSGQIRFRLIGLTSSWGLRARLWLARSGV</sequence>
<dbReference type="KEGG" id="aprs:BI364_16925"/>
<name>A0A1D8ISE2_9GAMM</name>